<keyword evidence="1" id="KW-0863">Zinc-finger</keyword>
<evidence type="ECO:0000259" key="3">
    <source>
        <dbReference type="PROSITE" id="PS50157"/>
    </source>
</evidence>
<dbReference type="GO" id="GO:0008270">
    <property type="term" value="F:zinc ion binding"/>
    <property type="evidence" value="ECO:0007669"/>
    <property type="project" value="UniProtKB-KW"/>
</dbReference>
<protein>
    <recommendedName>
        <fullName evidence="3">C2H2-type domain-containing protein</fullName>
    </recommendedName>
</protein>
<evidence type="ECO:0000313" key="5">
    <source>
        <dbReference type="Proteomes" id="UP000663850"/>
    </source>
</evidence>
<dbReference type="InterPro" id="IPR013087">
    <property type="entry name" value="Znf_C2H2_type"/>
</dbReference>
<dbReference type="SUPFAM" id="SSF57667">
    <property type="entry name" value="beta-beta-alpha zinc fingers"/>
    <property type="match status" value="1"/>
</dbReference>
<evidence type="ECO:0000256" key="2">
    <source>
        <dbReference type="SAM" id="MobiDB-lite"/>
    </source>
</evidence>
<organism evidence="4 5">
    <name type="scientific">Rhizoctonia solani</name>
    <dbReference type="NCBI Taxonomy" id="456999"/>
    <lineage>
        <taxon>Eukaryota</taxon>
        <taxon>Fungi</taxon>
        <taxon>Dikarya</taxon>
        <taxon>Basidiomycota</taxon>
        <taxon>Agaricomycotina</taxon>
        <taxon>Agaricomycetes</taxon>
        <taxon>Cantharellales</taxon>
        <taxon>Ceratobasidiaceae</taxon>
        <taxon>Rhizoctonia</taxon>
    </lineage>
</organism>
<gene>
    <name evidence="4" type="ORF">RDB_LOCUS19974</name>
</gene>
<feature type="domain" description="C2H2-type" evidence="3">
    <location>
        <begin position="289"/>
        <end position="313"/>
    </location>
</feature>
<dbReference type="SMART" id="SM00355">
    <property type="entry name" value="ZnF_C2H2"/>
    <property type="match status" value="2"/>
</dbReference>
<dbReference type="PROSITE" id="PS00028">
    <property type="entry name" value="ZINC_FINGER_C2H2_1"/>
    <property type="match status" value="1"/>
</dbReference>
<dbReference type="Gene3D" id="3.30.160.60">
    <property type="entry name" value="Classic Zinc Finger"/>
    <property type="match status" value="1"/>
</dbReference>
<dbReference type="InterPro" id="IPR036236">
    <property type="entry name" value="Znf_C2H2_sf"/>
</dbReference>
<feature type="region of interest" description="Disordered" evidence="2">
    <location>
        <begin position="36"/>
        <end position="56"/>
    </location>
</feature>
<dbReference type="PROSITE" id="PS50157">
    <property type="entry name" value="ZINC_FINGER_C2H2_2"/>
    <property type="match status" value="2"/>
</dbReference>
<feature type="domain" description="C2H2-type" evidence="3">
    <location>
        <begin position="259"/>
        <end position="288"/>
    </location>
</feature>
<keyword evidence="1" id="KW-0479">Metal-binding</keyword>
<dbReference type="Proteomes" id="UP000663850">
    <property type="component" value="Unassembled WGS sequence"/>
</dbReference>
<feature type="region of interest" description="Disordered" evidence="2">
    <location>
        <begin position="1"/>
        <end position="20"/>
    </location>
</feature>
<sequence length="365" mass="40949">MIPKEEYKDDNELKRAGKEDESKELWIKLENLEIQHNKDNEVSSPREPASPTPDTPACKGYVIESDFVEEFLGECYYFVAPIQPGQGLSEFAIFSLSPDRRMVSLVDENLSFHHYHIDRSFGPIAYFTIGDLQYQWDIQHATLSTPPSSDQLELGPSASGLNLSIVQLYKNPEEAKALVDSLQYVNLPTLGLESPPLTNNNTPSPPNVADIPPTFTGAHLFDSSLRTEYFGPSPSQEKIDRWVDGSVKNDQAARDGAHLKCPETGCNASSRRPHALKTHLYTHYRIKPYTCTMCDISVLTEANLMRHMKNAHTCPGCHILRSVPVMKAHKAICPRVVMAPSERKVGKQGRNRMSSGRNIVYNFSF</sequence>
<name>A0A8H3AL92_9AGAM</name>
<evidence type="ECO:0000256" key="1">
    <source>
        <dbReference type="PROSITE-ProRule" id="PRU00042"/>
    </source>
</evidence>
<dbReference type="EMBL" id="CAJMWZ010001117">
    <property type="protein sequence ID" value="CAE6431799.1"/>
    <property type="molecule type" value="Genomic_DNA"/>
</dbReference>
<comment type="caution">
    <text evidence="4">The sequence shown here is derived from an EMBL/GenBank/DDBJ whole genome shotgun (WGS) entry which is preliminary data.</text>
</comment>
<keyword evidence="1" id="KW-0862">Zinc</keyword>
<accession>A0A8H3AL92</accession>
<reference evidence="4" key="1">
    <citation type="submission" date="2021-01" db="EMBL/GenBank/DDBJ databases">
        <authorList>
            <person name="Kaushik A."/>
        </authorList>
    </citation>
    <scope>NUCLEOTIDE SEQUENCE</scope>
    <source>
        <strain evidence="4">Type strain: AG8-Rh-89/</strain>
    </source>
</reference>
<evidence type="ECO:0000313" key="4">
    <source>
        <dbReference type="EMBL" id="CAE6431799.1"/>
    </source>
</evidence>
<dbReference type="AlphaFoldDB" id="A0A8H3AL92"/>
<proteinExistence type="predicted"/>